<comment type="catalytic activity">
    <reaction evidence="8">
        <text>5-phospho-beta-D-ribosylamine + L-glutamate + diphosphate = 5-phospho-alpha-D-ribose 1-diphosphate + L-glutamine + H2O</text>
        <dbReference type="Rhea" id="RHEA:14905"/>
        <dbReference type="ChEBI" id="CHEBI:15377"/>
        <dbReference type="ChEBI" id="CHEBI:29985"/>
        <dbReference type="ChEBI" id="CHEBI:33019"/>
        <dbReference type="ChEBI" id="CHEBI:58017"/>
        <dbReference type="ChEBI" id="CHEBI:58359"/>
        <dbReference type="ChEBI" id="CHEBI:58681"/>
        <dbReference type="EC" id="2.4.2.14"/>
    </reaction>
</comment>
<keyword evidence="7" id="KW-0315">Glutamine amidotransferase</keyword>
<dbReference type="InterPro" id="IPR005854">
    <property type="entry name" value="PurF"/>
</dbReference>
<dbReference type="InterPro" id="IPR029055">
    <property type="entry name" value="Ntn_hydrolases_N"/>
</dbReference>
<proteinExistence type="inferred from homology"/>
<dbReference type="EMBL" id="MHQL01000050">
    <property type="protein sequence ID" value="OHA01981.1"/>
    <property type="molecule type" value="Genomic_DNA"/>
</dbReference>
<comment type="cofactor">
    <cofactor evidence="10">
        <name>Mg(2+)</name>
        <dbReference type="ChEBI" id="CHEBI:18420"/>
    </cofactor>
    <text evidence="10">Binds 1 Mg(2+) ion per subunit.</text>
</comment>
<evidence type="ECO:0000256" key="10">
    <source>
        <dbReference type="PIRSR" id="PIRSR000485-2"/>
    </source>
</evidence>
<evidence type="ECO:0000256" key="11">
    <source>
        <dbReference type="PIRSR" id="PIRSR000485-3"/>
    </source>
</evidence>
<keyword evidence="4 8" id="KW-0328">Glycosyltransferase</keyword>
<feature type="binding site" evidence="10">
    <location>
        <position position="293"/>
    </location>
    <ligand>
        <name>Mg(2+)</name>
        <dbReference type="ChEBI" id="CHEBI:18420"/>
    </ligand>
</feature>
<keyword evidence="5 8" id="KW-0808">Transferase</keyword>
<keyword evidence="10" id="KW-0479">Metal-binding</keyword>
<evidence type="ECO:0000256" key="8">
    <source>
        <dbReference type="PIRNR" id="PIRNR000485"/>
    </source>
</evidence>
<dbReference type="GO" id="GO:0004044">
    <property type="term" value="F:amidophosphoribosyltransferase activity"/>
    <property type="evidence" value="ECO:0007669"/>
    <property type="project" value="UniProtKB-EC"/>
</dbReference>
<comment type="caution">
    <text evidence="13">The sequence shown here is derived from an EMBL/GenBank/DDBJ whole genome shotgun (WGS) entry which is preliminary data.</text>
</comment>
<dbReference type="SUPFAM" id="SSF53271">
    <property type="entry name" value="PRTase-like"/>
    <property type="match status" value="1"/>
</dbReference>
<feature type="binding site" evidence="11">
    <location>
        <position position="393"/>
    </location>
    <ligand>
        <name>[4Fe-4S] cluster</name>
        <dbReference type="ChEBI" id="CHEBI:49883"/>
    </ligand>
</feature>
<dbReference type="SUPFAM" id="SSF56235">
    <property type="entry name" value="N-terminal nucleophile aminohydrolases (Ntn hydrolases)"/>
    <property type="match status" value="1"/>
</dbReference>
<dbReference type="PANTHER" id="PTHR11907">
    <property type="entry name" value="AMIDOPHOSPHORIBOSYLTRANSFERASE"/>
    <property type="match status" value="1"/>
</dbReference>
<evidence type="ECO:0000256" key="5">
    <source>
        <dbReference type="ARBA" id="ARBA00022679"/>
    </source>
</evidence>
<feature type="binding site" evidence="11">
    <location>
        <position position="444"/>
    </location>
    <ligand>
        <name>[4Fe-4S] cluster</name>
        <dbReference type="ChEBI" id="CHEBI:49883"/>
    </ligand>
</feature>
<organism evidence="13 14">
    <name type="scientific">Candidatus Sungbacteria bacterium RIFCSPHIGHO2_02_FULL_51_29</name>
    <dbReference type="NCBI Taxonomy" id="1802273"/>
    <lineage>
        <taxon>Bacteria</taxon>
        <taxon>Candidatus Sungiibacteriota</taxon>
    </lineage>
</organism>
<dbReference type="GO" id="GO:0009113">
    <property type="term" value="P:purine nucleobase biosynthetic process"/>
    <property type="evidence" value="ECO:0007669"/>
    <property type="project" value="InterPro"/>
</dbReference>
<comment type="pathway">
    <text evidence="1 8">Purine metabolism; IMP biosynthesis via de novo pathway; N(1)-(5-phospho-D-ribosyl)glycinamide from 5-phospho-alpha-D-ribose 1-diphosphate: step 1/2.</text>
</comment>
<protein>
    <recommendedName>
        <fullName evidence="3 8">Amidophosphoribosyltransferase</fullName>
        <shortName evidence="8">ATase</shortName>
        <ecNumber evidence="3 8">2.4.2.14</ecNumber>
    </recommendedName>
    <alternativeName>
        <fullName evidence="8">Glutamine phosphoribosylpyrophosphate amidotransferase</fullName>
    </alternativeName>
</protein>
<keyword evidence="11" id="KW-0408">Iron</keyword>
<dbReference type="GO" id="GO:0046872">
    <property type="term" value="F:metal ion binding"/>
    <property type="evidence" value="ECO:0007669"/>
    <property type="project" value="UniProtKB-KW"/>
</dbReference>
<name>A0A1G2KU78_9BACT</name>
<dbReference type="Pfam" id="PF13537">
    <property type="entry name" value="GATase_7"/>
    <property type="match status" value="1"/>
</dbReference>
<dbReference type="CDD" id="cd06223">
    <property type="entry name" value="PRTases_typeI"/>
    <property type="match status" value="1"/>
</dbReference>
<feature type="binding site" evidence="11">
    <location>
        <position position="246"/>
    </location>
    <ligand>
        <name>[4Fe-4S] cluster</name>
        <dbReference type="ChEBI" id="CHEBI:49883"/>
    </ligand>
</feature>
<dbReference type="EC" id="2.4.2.14" evidence="3 8"/>
<evidence type="ECO:0000256" key="9">
    <source>
        <dbReference type="PIRSR" id="PIRSR000485-1"/>
    </source>
</evidence>
<evidence type="ECO:0000256" key="1">
    <source>
        <dbReference type="ARBA" id="ARBA00005209"/>
    </source>
</evidence>
<feature type="domain" description="Glutamine amidotransferase type-2" evidence="12">
    <location>
        <begin position="2"/>
        <end position="229"/>
    </location>
</feature>
<dbReference type="GO" id="GO:0051536">
    <property type="term" value="F:iron-sulfur cluster binding"/>
    <property type="evidence" value="ECO:0007669"/>
    <property type="project" value="UniProtKB-KW"/>
</dbReference>
<dbReference type="UniPathway" id="UPA00074">
    <property type="reaction ID" value="UER00124"/>
</dbReference>
<accession>A0A1G2KU78</accession>
<dbReference type="InterPro" id="IPR000836">
    <property type="entry name" value="PRTase_dom"/>
</dbReference>
<evidence type="ECO:0000256" key="3">
    <source>
        <dbReference type="ARBA" id="ARBA00011941"/>
    </source>
</evidence>
<dbReference type="GO" id="GO:0006189">
    <property type="term" value="P:'de novo' IMP biosynthetic process"/>
    <property type="evidence" value="ECO:0007669"/>
    <property type="project" value="UniProtKB-UniPathway"/>
</dbReference>
<evidence type="ECO:0000256" key="2">
    <source>
        <dbReference type="ARBA" id="ARBA00010138"/>
    </source>
</evidence>
<dbReference type="PROSITE" id="PS51278">
    <property type="entry name" value="GATASE_TYPE_2"/>
    <property type="match status" value="1"/>
</dbReference>
<dbReference type="Proteomes" id="UP000177811">
    <property type="component" value="Unassembled WGS sequence"/>
</dbReference>
<dbReference type="PIRSF" id="PIRSF000485">
    <property type="entry name" value="Amd_phspho_trans"/>
    <property type="match status" value="1"/>
</dbReference>
<gene>
    <name evidence="13" type="ORF">A3C16_02475</name>
</gene>
<keyword evidence="10" id="KW-0460">Magnesium</keyword>
<comment type="similarity">
    <text evidence="2 8">In the C-terminal section; belongs to the purine/pyrimidine phosphoribosyltransferase family.</text>
</comment>
<sequence>MCGIVGISFADPHAEVAPYIEHGLFALQHRGQDSASILVTDNDRGFRFYGNTGLVRDIFTEERFQHLKGCQGIGFVRYATEGAAIQDNAYPPVGCFKDSPYRRRNFALVSNGQLNFHEGLRAECRSKGYVFRSETDTEVIAGLLETAPGPDFRQAFLSVLSRLHGAFSVLALYEQELYAARSRFGIRPLVWGARKEGIVFASETRALDLLDADYCGEVAPGAYISVKNGVVTGSAEWDESPKAAPCVFERVYFSSPDSIVDGRSVKEIREEMGRELAREHPVEADLVISVPDSSTSAAIGYAHELGIRFDSEVLLRTHHYKKRSFIEQASGRLRVGHSKHNVIARLVKDRRIIVVDDSIVRNDTFPRIIARLQKAGAREIHGRIASPPVQARCPFGIAISSKRELVATYKTPDQIAKELGIASLKHLSLSGMLKAAKLPFFQSCHGCFSGMYPTAVPPDPADMPH</sequence>
<evidence type="ECO:0000313" key="14">
    <source>
        <dbReference type="Proteomes" id="UP000177811"/>
    </source>
</evidence>
<dbReference type="Gene3D" id="3.60.20.10">
    <property type="entry name" value="Glutamine Phosphoribosylpyrophosphate, subunit 1, domain 1"/>
    <property type="match status" value="1"/>
</dbReference>
<comment type="cofactor">
    <cofactor evidence="11">
        <name>[4Fe-4S] cluster</name>
        <dbReference type="ChEBI" id="CHEBI:49883"/>
    </cofactor>
    <text evidence="11">Binds 1 [4Fe-4S] cluster per subunit.</text>
</comment>
<evidence type="ECO:0000256" key="7">
    <source>
        <dbReference type="ARBA" id="ARBA00022962"/>
    </source>
</evidence>
<dbReference type="InterPro" id="IPR029057">
    <property type="entry name" value="PRTase-like"/>
</dbReference>
<feature type="binding site" evidence="11">
    <location>
        <position position="447"/>
    </location>
    <ligand>
        <name>[4Fe-4S] cluster</name>
        <dbReference type="ChEBI" id="CHEBI:49883"/>
    </ligand>
</feature>
<keyword evidence="11" id="KW-0411">Iron-sulfur</keyword>
<feature type="binding site" evidence="10">
    <location>
        <position position="357"/>
    </location>
    <ligand>
        <name>Mg(2+)</name>
        <dbReference type="ChEBI" id="CHEBI:18420"/>
    </ligand>
</feature>
<keyword evidence="6 8" id="KW-0658">Purine biosynthesis</keyword>
<dbReference type="AlphaFoldDB" id="A0A1G2KU78"/>
<evidence type="ECO:0000313" key="13">
    <source>
        <dbReference type="EMBL" id="OHA01981.1"/>
    </source>
</evidence>
<dbReference type="Gene3D" id="3.40.50.2020">
    <property type="match status" value="1"/>
</dbReference>
<evidence type="ECO:0000256" key="4">
    <source>
        <dbReference type="ARBA" id="ARBA00022676"/>
    </source>
</evidence>
<evidence type="ECO:0000259" key="12">
    <source>
        <dbReference type="PROSITE" id="PS51278"/>
    </source>
</evidence>
<reference evidence="13 14" key="1">
    <citation type="journal article" date="2016" name="Nat. Commun.">
        <title>Thousands of microbial genomes shed light on interconnected biogeochemical processes in an aquifer system.</title>
        <authorList>
            <person name="Anantharaman K."/>
            <person name="Brown C.T."/>
            <person name="Hug L.A."/>
            <person name="Sharon I."/>
            <person name="Castelle C.J."/>
            <person name="Probst A.J."/>
            <person name="Thomas B.C."/>
            <person name="Singh A."/>
            <person name="Wilkins M.J."/>
            <person name="Karaoz U."/>
            <person name="Brodie E.L."/>
            <person name="Williams K.H."/>
            <person name="Hubbard S.S."/>
            <person name="Banfield J.F."/>
        </authorList>
    </citation>
    <scope>NUCLEOTIDE SEQUENCE [LARGE SCALE GENOMIC DNA]</scope>
</reference>
<dbReference type="InterPro" id="IPR017932">
    <property type="entry name" value="GATase_2_dom"/>
</dbReference>
<feature type="binding site" evidence="10">
    <location>
        <position position="356"/>
    </location>
    <ligand>
        <name>Mg(2+)</name>
        <dbReference type="ChEBI" id="CHEBI:18420"/>
    </ligand>
</feature>
<feature type="active site" description="Nucleophile" evidence="9">
    <location>
        <position position="2"/>
    </location>
</feature>
<evidence type="ECO:0000256" key="6">
    <source>
        <dbReference type="ARBA" id="ARBA00022755"/>
    </source>
</evidence>